<proteinExistence type="predicted"/>
<comment type="caution">
    <text evidence="1">The sequence shown here is derived from an EMBL/GenBank/DDBJ whole genome shotgun (WGS) entry which is preliminary data.</text>
</comment>
<accession>A0A4Q9QUE1</accession>
<dbReference type="Proteomes" id="UP000293172">
    <property type="component" value="Unassembled WGS sequence"/>
</dbReference>
<gene>
    <name evidence="1" type="ORF">DNK44_22020</name>
</gene>
<name>A0A4Q9QUE1_9GAMM</name>
<evidence type="ECO:0000313" key="2">
    <source>
        <dbReference type="Proteomes" id="UP000293172"/>
    </source>
</evidence>
<organism evidence="1 2">
    <name type="scientific">Phytopseudomonas dryadis</name>
    <dbReference type="NCBI Taxonomy" id="2487520"/>
    <lineage>
        <taxon>Bacteria</taxon>
        <taxon>Pseudomonadati</taxon>
        <taxon>Pseudomonadota</taxon>
        <taxon>Gammaproteobacteria</taxon>
        <taxon>Pseudomonadales</taxon>
        <taxon>Pseudomonadaceae</taxon>
        <taxon>Phytopseudomonas</taxon>
    </lineage>
</organism>
<sequence length="105" mass="12019">MSKVVSFLTPVKATVIDRAYMEQFSNDQLAYRAWEGADFALEVYLDEEKDSDSTREGDFELVSAVLAMRVLAHRLIGMDPIEVRQKIHERFLLSVLQEQGDGDEH</sequence>
<reference evidence="1 2" key="1">
    <citation type="submission" date="2018-06" db="EMBL/GenBank/DDBJ databases">
        <title>Three novel Pseudomonas species isolated from symptomatic oak.</title>
        <authorList>
            <person name="Bueno-Gonzalez V."/>
            <person name="Brady C."/>
        </authorList>
    </citation>
    <scope>NUCLEOTIDE SEQUENCE [LARGE SCALE GENOMIC DNA]</scope>
    <source>
        <strain evidence="1 2">P6B</strain>
    </source>
</reference>
<dbReference type="RefSeq" id="WP_131199051.1">
    <property type="nucleotide sequence ID" value="NZ_QJUL01000046.1"/>
</dbReference>
<protein>
    <submittedName>
        <fullName evidence="1">Uncharacterized protein</fullName>
    </submittedName>
</protein>
<dbReference type="EMBL" id="QJUL01000046">
    <property type="protein sequence ID" value="TBU86783.1"/>
    <property type="molecule type" value="Genomic_DNA"/>
</dbReference>
<evidence type="ECO:0000313" key="1">
    <source>
        <dbReference type="EMBL" id="TBU86783.1"/>
    </source>
</evidence>
<dbReference type="AlphaFoldDB" id="A0A4Q9QUE1"/>
<dbReference type="OrthoDB" id="7028781at2"/>